<gene>
    <name evidence="2" type="ORF">SDC9_98135</name>
</gene>
<feature type="region of interest" description="Disordered" evidence="1">
    <location>
        <begin position="165"/>
        <end position="185"/>
    </location>
</feature>
<reference evidence="2" key="1">
    <citation type="submission" date="2019-08" db="EMBL/GenBank/DDBJ databases">
        <authorList>
            <person name="Kucharzyk K."/>
            <person name="Murdoch R.W."/>
            <person name="Higgins S."/>
            <person name="Loffler F."/>
        </authorList>
    </citation>
    <scope>NUCLEOTIDE SEQUENCE</scope>
</reference>
<organism evidence="2">
    <name type="scientific">bioreactor metagenome</name>
    <dbReference type="NCBI Taxonomy" id="1076179"/>
    <lineage>
        <taxon>unclassified sequences</taxon>
        <taxon>metagenomes</taxon>
        <taxon>ecological metagenomes</taxon>
    </lineage>
</organism>
<feature type="compositionally biased region" description="Basic and acidic residues" evidence="1">
    <location>
        <begin position="225"/>
        <end position="242"/>
    </location>
</feature>
<evidence type="ECO:0000313" key="2">
    <source>
        <dbReference type="EMBL" id="MPM51387.1"/>
    </source>
</evidence>
<feature type="region of interest" description="Disordered" evidence="1">
    <location>
        <begin position="223"/>
        <end position="253"/>
    </location>
</feature>
<protein>
    <submittedName>
        <fullName evidence="2">Uncharacterized protein</fullName>
    </submittedName>
</protein>
<accession>A0A645AED7</accession>
<sequence length="253" mass="26580">MHVGDAQRQRLVAVVHQLCAGVFAGDHQRACGVRRHLPLAEAAHGDVTRQLGVDGLQCQVVDGGEVGKRQREFAARLARFALRAGHVVADQIRAAAGLVHAGGRDDGGARRCGAAVLALGMAQRRARLKHGDLLIALAGGGHGRGAQVGAADQRGAHRLKLQAGGGGGRLNAAHHGGEHEPCHGKQQPVDHVYPQAHAAHVHAHQRGSVGVAAQCVQLAAKVHPPQHEGEKQDGERVQEHRYAQKATHRGTDA</sequence>
<name>A0A645AED7_9ZZZZ</name>
<comment type="caution">
    <text evidence="2">The sequence shown here is derived from an EMBL/GenBank/DDBJ whole genome shotgun (WGS) entry which is preliminary data.</text>
</comment>
<dbReference type="EMBL" id="VSSQ01013392">
    <property type="protein sequence ID" value="MPM51387.1"/>
    <property type="molecule type" value="Genomic_DNA"/>
</dbReference>
<evidence type="ECO:0000256" key="1">
    <source>
        <dbReference type="SAM" id="MobiDB-lite"/>
    </source>
</evidence>
<dbReference type="AlphaFoldDB" id="A0A645AED7"/>
<proteinExistence type="predicted"/>